<keyword evidence="4" id="KW-0597">Phosphoprotein</keyword>
<evidence type="ECO:0000256" key="4">
    <source>
        <dbReference type="PROSITE-ProRule" id="PRU00169"/>
    </source>
</evidence>
<dbReference type="Gene3D" id="3.40.50.2300">
    <property type="match status" value="1"/>
</dbReference>
<dbReference type="PANTHER" id="PTHR44688">
    <property type="entry name" value="DNA-BINDING TRANSCRIPTIONAL ACTIVATOR DEVR_DOSR"/>
    <property type="match status" value="1"/>
</dbReference>
<feature type="domain" description="Response regulatory" evidence="6">
    <location>
        <begin position="4"/>
        <end position="114"/>
    </location>
</feature>
<evidence type="ECO:0000256" key="2">
    <source>
        <dbReference type="ARBA" id="ARBA00023125"/>
    </source>
</evidence>
<gene>
    <name evidence="7" type="ORF">HDF17_002107</name>
</gene>
<evidence type="ECO:0000259" key="5">
    <source>
        <dbReference type="PROSITE" id="PS50043"/>
    </source>
</evidence>
<dbReference type="PRINTS" id="PR00038">
    <property type="entry name" value="HTHLUXR"/>
</dbReference>
<dbReference type="PROSITE" id="PS50110">
    <property type="entry name" value="RESPONSE_REGULATORY"/>
    <property type="match status" value="1"/>
</dbReference>
<name>A0A7Y9PH77_9BACT</name>
<dbReference type="InterPro" id="IPR001789">
    <property type="entry name" value="Sig_transdc_resp-reg_receiver"/>
</dbReference>
<dbReference type="SUPFAM" id="SSF52172">
    <property type="entry name" value="CheY-like"/>
    <property type="match status" value="1"/>
</dbReference>
<dbReference type="GO" id="GO:0000160">
    <property type="term" value="P:phosphorelay signal transduction system"/>
    <property type="evidence" value="ECO:0007669"/>
    <property type="project" value="InterPro"/>
</dbReference>
<dbReference type="RefSeq" id="WP_348640847.1">
    <property type="nucleotide sequence ID" value="NZ_JACCCW010000002.1"/>
</dbReference>
<sequence>MNQQVGLVANDPLRILGLQVILSEEAQANVVPLTIPGALHSFELSLLLIDVDSSPQLFEQLATFRRLRPDLRVIVLGRESDQEFVQRVIGAGAKGYLSHDAKESDIRLCIEVVRDGSIWAPRKVLARLIDASVTSAAAPRPSAESKFTEREGEVLNLLIEGRPNRDIAMLLGIDEGTVKAHISRLMRKVGVGNRTALTMHFLSSSSNRQAN</sequence>
<proteinExistence type="predicted"/>
<dbReference type="SMART" id="SM00421">
    <property type="entry name" value="HTH_LUXR"/>
    <property type="match status" value="1"/>
</dbReference>
<evidence type="ECO:0000259" key="6">
    <source>
        <dbReference type="PROSITE" id="PS50110"/>
    </source>
</evidence>
<dbReference type="GO" id="GO:0003677">
    <property type="term" value="F:DNA binding"/>
    <property type="evidence" value="ECO:0007669"/>
    <property type="project" value="UniProtKB-KW"/>
</dbReference>
<accession>A0A7Y9PH77</accession>
<comment type="caution">
    <text evidence="7">The sequence shown here is derived from an EMBL/GenBank/DDBJ whole genome shotgun (WGS) entry which is preliminary data.</text>
</comment>
<dbReference type="PROSITE" id="PS50043">
    <property type="entry name" value="HTH_LUXR_2"/>
    <property type="match status" value="1"/>
</dbReference>
<keyword evidence="8" id="KW-1185">Reference proteome</keyword>
<dbReference type="InterPro" id="IPR016032">
    <property type="entry name" value="Sig_transdc_resp-reg_C-effctor"/>
</dbReference>
<feature type="modified residue" description="4-aspartylphosphate" evidence="4">
    <location>
        <position position="50"/>
    </location>
</feature>
<dbReference type="GO" id="GO:0006355">
    <property type="term" value="P:regulation of DNA-templated transcription"/>
    <property type="evidence" value="ECO:0007669"/>
    <property type="project" value="InterPro"/>
</dbReference>
<dbReference type="InterPro" id="IPR011006">
    <property type="entry name" value="CheY-like_superfamily"/>
</dbReference>
<protein>
    <submittedName>
        <fullName evidence="7">DNA-binding NarL/FixJ family response regulator</fullName>
    </submittedName>
</protein>
<dbReference type="PANTHER" id="PTHR44688:SF16">
    <property type="entry name" value="DNA-BINDING TRANSCRIPTIONAL ACTIVATOR DEVR_DOSR"/>
    <property type="match status" value="1"/>
</dbReference>
<dbReference type="InterPro" id="IPR000792">
    <property type="entry name" value="Tscrpt_reg_LuxR_C"/>
</dbReference>
<feature type="domain" description="HTH luxR-type" evidence="5">
    <location>
        <begin position="140"/>
        <end position="205"/>
    </location>
</feature>
<dbReference type="PROSITE" id="PS00622">
    <property type="entry name" value="HTH_LUXR_1"/>
    <property type="match status" value="1"/>
</dbReference>
<dbReference type="InterPro" id="IPR036388">
    <property type="entry name" value="WH-like_DNA-bd_sf"/>
</dbReference>
<keyword evidence="3" id="KW-0804">Transcription</keyword>
<dbReference type="Gene3D" id="1.10.10.10">
    <property type="entry name" value="Winged helix-like DNA-binding domain superfamily/Winged helix DNA-binding domain"/>
    <property type="match status" value="1"/>
</dbReference>
<dbReference type="Proteomes" id="UP000589520">
    <property type="component" value="Unassembled WGS sequence"/>
</dbReference>
<evidence type="ECO:0000256" key="1">
    <source>
        <dbReference type="ARBA" id="ARBA00023015"/>
    </source>
</evidence>
<keyword evidence="2 7" id="KW-0238">DNA-binding</keyword>
<dbReference type="AlphaFoldDB" id="A0A7Y9PH77"/>
<evidence type="ECO:0000313" key="8">
    <source>
        <dbReference type="Proteomes" id="UP000589520"/>
    </source>
</evidence>
<organism evidence="7 8">
    <name type="scientific">Granulicella arctica</name>
    <dbReference type="NCBI Taxonomy" id="940613"/>
    <lineage>
        <taxon>Bacteria</taxon>
        <taxon>Pseudomonadati</taxon>
        <taxon>Acidobacteriota</taxon>
        <taxon>Terriglobia</taxon>
        <taxon>Terriglobales</taxon>
        <taxon>Acidobacteriaceae</taxon>
        <taxon>Granulicella</taxon>
    </lineage>
</organism>
<dbReference type="SUPFAM" id="SSF46894">
    <property type="entry name" value="C-terminal effector domain of the bipartite response regulators"/>
    <property type="match status" value="1"/>
</dbReference>
<evidence type="ECO:0000313" key="7">
    <source>
        <dbReference type="EMBL" id="NYF79787.1"/>
    </source>
</evidence>
<evidence type="ECO:0000256" key="3">
    <source>
        <dbReference type="ARBA" id="ARBA00023163"/>
    </source>
</evidence>
<dbReference type="CDD" id="cd06170">
    <property type="entry name" value="LuxR_C_like"/>
    <property type="match status" value="1"/>
</dbReference>
<dbReference type="Pfam" id="PF00196">
    <property type="entry name" value="GerE"/>
    <property type="match status" value="1"/>
</dbReference>
<dbReference type="EMBL" id="JACCCW010000002">
    <property type="protein sequence ID" value="NYF79787.1"/>
    <property type="molecule type" value="Genomic_DNA"/>
</dbReference>
<keyword evidence="1" id="KW-0805">Transcription regulation</keyword>
<reference evidence="7 8" key="1">
    <citation type="submission" date="2020-07" db="EMBL/GenBank/DDBJ databases">
        <title>Genomic Encyclopedia of Type Strains, Phase IV (KMG-V): Genome sequencing to study the core and pangenomes of soil and plant-associated prokaryotes.</title>
        <authorList>
            <person name="Whitman W."/>
        </authorList>
    </citation>
    <scope>NUCLEOTIDE SEQUENCE [LARGE SCALE GENOMIC DNA]</scope>
    <source>
        <strain evidence="7 8">X4EP2</strain>
    </source>
</reference>